<dbReference type="RefSeq" id="XP_002142389.1">
    <property type="nucleotide sequence ID" value="XM_002142353.1"/>
</dbReference>
<dbReference type="GO" id="GO:0005096">
    <property type="term" value="F:GTPase activator activity"/>
    <property type="evidence" value="ECO:0007669"/>
    <property type="project" value="InterPro"/>
</dbReference>
<protein>
    <recommendedName>
        <fullName evidence="2">Arf-GAP domain-containing protein</fullName>
    </recommendedName>
</protein>
<dbReference type="eggNOG" id="KOG0702">
    <property type="taxonomic scope" value="Eukaryota"/>
</dbReference>
<name>B6AIJ9_CRYMR</name>
<dbReference type="OMA" id="AWYESIN"/>
<evidence type="ECO:0000313" key="4">
    <source>
        <dbReference type="Proteomes" id="UP000001460"/>
    </source>
</evidence>
<evidence type="ECO:0000256" key="1">
    <source>
        <dbReference type="PROSITE-ProRule" id="PRU00288"/>
    </source>
</evidence>
<dbReference type="GO" id="GO:0008270">
    <property type="term" value="F:zinc ion binding"/>
    <property type="evidence" value="ECO:0007669"/>
    <property type="project" value="UniProtKB-KW"/>
</dbReference>
<accession>B6AIJ9</accession>
<reference evidence="3" key="1">
    <citation type="submission" date="2008-06" db="EMBL/GenBank/DDBJ databases">
        <authorList>
            <person name="Lorenzi H."/>
            <person name="Inman J."/>
            <person name="Miller J."/>
            <person name="Schobel S."/>
            <person name="Amedeo P."/>
            <person name="Caler E.V."/>
            <person name="da Silva J."/>
        </authorList>
    </citation>
    <scope>NUCLEOTIDE SEQUENCE [LARGE SCALE GENOMIC DNA]</scope>
    <source>
        <strain evidence="3">RN66</strain>
    </source>
</reference>
<dbReference type="Proteomes" id="UP000001460">
    <property type="component" value="Unassembled WGS sequence"/>
</dbReference>
<keyword evidence="1" id="KW-0862">Zinc</keyword>
<dbReference type="InterPro" id="IPR037278">
    <property type="entry name" value="ARFGAP/RecO"/>
</dbReference>
<dbReference type="InterPro" id="IPR044820">
    <property type="entry name" value="AGD14-like"/>
</dbReference>
<dbReference type="VEuPathDB" id="CryptoDB:CMU_031810"/>
<dbReference type="Gene3D" id="1.10.220.150">
    <property type="entry name" value="Arf GTPase activating protein"/>
    <property type="match status" value="1"/>
</dbReference>
<dbReference type="PRINTS" id="PR00405">
    <property type="entry name" value="REVINTRACTNG"/>
</dbReference>
<proteinExistence type="predicted"/>
<feature type="domain" description="Arf-GAP" evidence="2">
    <location>
        <begin position="8"/>
        <end position="123"/>
    </location>
</feature>
<dbReference type="PROSITE" id="PS50115">
    <property type="entry name" value="ARFGAP"/>
    <property type="match status" value="1"/>
</dbReference>
<dbReference type="PANTHER" id="PTHR46085">
    <property type="entry name" value="ARFGAP/RECO-RELATED"/>
    <property type="match status" value="1"/>
</dbReference>
<sequence>MYDSNNEQKLIQKLRLLQKKCPENRKCANCNEIGPNYICMDFGTFICTICSGIHREFTHKVKGISVSKWSIEEIEFIENHGNLNDYKKYLVNRDPRLGPFPTSSQVDKLKEFIKHKYVDKLWIDWNFHSTILLNNNNISTINQRKITNNSGLNKNIQTRSNLSPILRSGKLESGKSEGENGKAETCDLLGLGDYKVQYDINNQYNRNPFSNNKVNITPAWYESIN</sequence>
<dbReference type="Pfam" id="PF01412">
    <property type="entry name" value="ArfGap"/>
    <property type="match status" value="1"/>
</dbReference>
<evidence type="ECO:0000313" key="3">
    <source>
        <dbReference type="EMBL" id="EEA08040.1"/>
    </source>
</evidence>
<dbReference type="GeneID" id="6997505"/>
<dbReference type="InterPro" id="IPR001164">
    <property type="entry name" value="ArfGAP_dom"/>
</dbReference>
<dbReference type="SMART" id="SM00105">
    <property type="entry name" value="ArfGap"/>
    <property type="match status" value="1"/>
</dbReference>
<dbReference type="AlphaFoldDB" id="B6AIJ9"/>
<dbReference type="STRING" id="441375.B6AIJ9"/>
<dbReference type="CDD" id="cd08838">
    <property type="entry name" value="ArfGap_AGFG"/>
    <property type="match status" value="1"/>
</dbReference>
<organism evidence="3 4">
    <name type="scientific">Cryptosporidium muris (strain RN66)</name>
    <dbReference type="NCBI Taxonomy" id="441375"/>
    <lineage>
        <taxon>Eukaryota</taxon>
        <taxon>Sar</taxon>
        <taxon>Alveolata</taxon>
        <taxon>Apicomplexa</taxon>
        <taxon>Conoidasida</taxon>
        <taxon>Coccidia</taxon>
        <taxon>Eucoccidiorida</taxon>
        <taxon>Eimeriorina</taxon>
        <taxon>Cryptosporidiidae</taxon>
        <taxon>Cryptosporidium</taxon>
    </lineage>
</organism>
<gene>
    <name evidence="3" type="ORF">CMU_031810</name>
</gene>
<dbReference type="SUPFAM" id="SSF57863">
    <property type="entry name" value="ArfGap/RecO-like zinc finger"/>
    <property type="match status" value="1"/>
</dbReference>
<keyword evidence="1" id="KW-0863">Zinc-finger</keyword>
<dbReference type="InterPro" id="IPR038508">
    <property type="entry name" value="ArfGAP_dom_sf"/>
</dbReference>
<keyword evidence="4" id="KW-1185">Reference proteome</keyword>
<keyword evidence="1" id="KW-0479">Metal-binding</keyword>
<evidence type="ECO:0000259" key="2">
    <source>
        <dbReference type="PROSITE" id="PS50115"/>
    </source>
</evidence>
<dbReference type="EMBL" id="DS989736">
    <property type="protein sequence ID" value="EEA08040.1"/>
    <property type="molecule type" value="Genomic_DNA"/>
</dbReference>
<dbReference type="OrthoDB" id="6036at2759"/>